<dbReference type="RefSeq" id="WP_378614215.1">
    <property type="nucleotide sequence ID" value="NZ_JBHSAX010000017.1"/>
</dbReference>
<comment type="caution">
    <text evidence="1">The sequence shown here is derived from an EMBL/GenBank/DDBJ whole genome shotgun (WGS) entry which is preliminary data.</text>
</comment>
<gene>
    <name evidence="1" type="ORF">ACFO0B_20950</name>
</gene>
<organism evidence="1 2">
    <name type="scientific">Nocardia jiangsuensis</name>
    <dbReference type="NCBI Taxonomy" id="1691563"/>
    <lineage>
        <taxon>Bacteria</taxon>
        <taxon>Bacillati</taxon>
        <taxon>Actinomycetota</taxon>
        <taxon>Actinomycetes</taxon>
        <taxon>Mycobacteriales</taxon>
        <taxon>Nocardiaceae</taxon>
        <taxon>Nocardia</taxon>
    </lineage>
</organism>
<keyword evidence="2" id="KW-1185">Reference proteome</keyword>
<evidence type="ECO:0000313" key="1">
    <source>
        <dbReference type="EMBL" id="MFC3964459.1"/>
    </source>
</evidence>
<reference evidence="2" key="1">
    <citation type="journal article" date="2019" name="Int. J. Syst. Evol. Microbiol.">
        <title>The Global Catalogue of Microorganisms (GCM) 10K type strain sequencing project: providing services to taxonomists for standard genome sequencing and annotation.</title>
        <authorList>
            <consortium name="The Broad Institute Genomics Platform"/>
            <consortium name="The Broad Institute Genome Sequencing Center for Infectious Disease"/>
            <person name="Wu L."/>
            <person name="Ma J."/>
        </authorList>
    </citation>
    <scope>NUCLEOTIDE SEQUENCE [LARGE SCALE GENOMIC DNA]</scope>
    <source>
        <strain evidence="2">CGMCC 4.7330</strain>
    </source>
</reference>
<name>A0ABV8DXS7_9NOCA</name>
<proteinExistence type="predicted"/>
<protein>
    <submittedName>
        <fullName evidence="1">Uncharacterized protein</fullName>
    </submittedName>
</protein>
<accession>A0ABV8DXS7</accession>
<dbReference type="Proteomes" id="UP001595696">
    <property type="component" value="Unassembled WGS sequence"/>
</dbReference>
<evidence type="ECO:0000313" key="2">
    <source>
        <dbReference type="Proteomes" id="UP001595696"/>
    </source>
</evidence>
<dbReference type="EMBL" id="JBHSAX010000017">
    <property type="protein sequence ID" value="MFC3964459.1"/>
    <property type="molecule type" value="Genomic_DNA"/>
</dbReference>
<sequence length="211" mass="24289">MSMHLIEDLVEGSVRALHATGERGWRDHFVALYDFQSGYDCKFTHFRLMEILLEHGHTHRFSVSEHPDRAQLGEALDAIEEFTALSDSDSDSDWLEQGYLDPPYLYCDAGTELWRRMVPDARPVERLGLARVVRDVALAAENQKDIELIAVWHVLGYDIFTPLDPRDDPDTAAIREIAVRTKATEFPLPDGYRPSPDIWQDEELEHWWAGQ</sequence>